<keyword evidence="10 11" id="KW-0472">Membrane</keyword>
<name>A0A3G9JXW2_9ACTN</name>
<comment type="cofactor">
    <cofactor evidence="1">
        <name>Zn(2+)</name>
        <dbReference type="ChEBI" id="CHEBI:29105"/>
    </cofactor>
</comment>
<dbReference type="EMBL" id="AP019367">
    <property type="protein sequence ID" value="BBH50233.1"/>
    <property type="molecule type" value="Genomic_DNA"/>
</dbReference>
<dbReference type="RefSeq" id="WP_126421884.1">
    <property type="nucleotide sequence ID" value="NZ_AP019367.1"/>
</dbReference>
<evidence type="ECO:0000256" key="3">
    <source>
        <dbReference type="ARBA" id="ARBA00007931"/>
    </source>
</evidence>
<organism evidence="13 14">
    <name type="scientific">Parolsenella catena</name>
    <dbReference type="NCBI Taxonomy" id="2003188"/>
    <lineage>
        <taxon>Bacteria</taxon>
        <taxon>Bacillati</taxon>
        <taxon>Actinomycetota</taxon>
        <taxon>Coriobacteriia</taxon>
        <taxon>Coriobacteriales</taxon>
        <taxon>Atopobiaceae</taxon>
        <taxon>Parolsenella</taxon>
    </lineage>
</organism>
<dbReference type="PANTHER" id="PTHR42837:SF2">
    <property type="entry name" value="MEMBRANE METALLOPROTEASE ARASP2, CHLOROPLASTIC-RELATED"/>
    <property type="match status" value="1"/>
</dbReference>
<evidence type="ECO:0000256" key="1">
    <source>
        <dbReference type="ARBA" id="ARBA00001947"/>
    </source>
</evidence>
<sequence length="463" mass="48598">MSAVMGALSAIFWGVILLSSLVFVHEAGHYLAARAFGMRVTEFFLGMPCRWRISHKSADHGTEVGVTPVLLGGYNRICGMEGQASPLAAQILECVARHGRVAIADIASELGFSEEQVCEQLSILVDWASVEPYYDEAAGERPSQKEWPRCVQTVERDANLLTAFDSGHDFSLDGSTLAGEPHALPGGGAEGLLALERAHTYQGKGFLARVITLLAGPVVNVVLGIALIAGVLSACGIDVASNSTVIGAVAEGSLAQASGLEAGNAVTSVAGQPCEDWDSMGQMVRDAISSGEPFVLEVQRAGQSLALTVDPASVDGDGKLGVTATIERIHPSPVQSLSLAWNYLTATLGYVAQLFQPAHTAEVVSQSTSVVGISVMASEAAASGAESFLFLMAAISLSLGIMNLIPIPPLDGGKLLIELVQLVIKRDVPMRVQGYLSYLGLALALLLFFVVLRQDIVRFVIGG</sequence>
<evidence type="ECO:0000256" key="10">
    <source>
        <dbReference type="ARBA" id="ARBA00023136"/>
    </source>
</evidence>
<dbReference type="Pfam" id="PF02163">
    <property type="entry name" value="Peptidase_M50"/>
    <property type="match status" value="1"/>
</dbReference>
<feature type="transmembrane region" description="Helical" evidence="11">
    <location>
        <begin position="206"/>
        <end position="232"/>
    </location>
</feature>
<dbReference type="GeneID" id="88848952"/>
<protein>
    <recommendedName>
        <fullName evidence="12">Peptidase M50 domain-containing protein</fullName>
    </recommendedName>
</protein>
<keyword evidence="14" id="KW-1185">Reference proteome</keyword>
<dbReference type="PANTHER" id="PTHR42837">
    <property type="entry name" value="REGULATOR OF SIGMA-E PROTEASE RSEP"/>
    <property type="match status" value="1"/>
</dbReference>
<evidence type="ECO:0000256" key="8">
    <source>
        <dbReference type="ARBA" id="ARBA00022989"/>
    </source>
</evidence>
<comment type="similarity">
    <text evidence="3">Belongs to the peptidase M50B family.</text>
</comment>
<evidence type="ECO:0000256" key="6">
    <source>
        <dbReference type="ARBA" id="ARBA00022801"/>
    </source>
</evidence>
<evidence type="ECO:0000256" key="9">
    <source>
        <dbReference type="ARBA" id="ARBA00023049"/>
    </source>
</evidence>
<evidence type="ECO:0000256" key="2">
    <source>
        <dbReference type="ARBA" id="ARBA00004141"/>
    </source>
</evidence>
<dbReference type="InterPro" id="IPR036034">
    <property type="entry name" value="PDZ_sf"/>
</dbReference>
<reference evidence="14" key="1">
    <citation type="submission" date="2018-11" db="EMBL/GenBank/DDBJ databases">
        <title>Comparative genomics of Parolsenella catena and Libanicoccus massiliensis: Reclassification of Libanicoccus massiliensis as Parolsenella massiliensis comb. nov.</title>
        <authorList>
            <person name="Sakamoto M."/>
            <person name="Ikeyama N."/>
            <person name="Murakami T."/>
            <person name="Mori H."/>
            <person name="Yuki M."/>
            <person name="Ohkuma M."/>
        </authorList>
    </citation>
    <scope>NUCLEOTIDE SEQUENCE [LARGE SCALE GENOMIC DNA]</scope>
    <source>
        <strain evidence="14">JCM 31932</strain>
    </source>
</reference>
<proteinExistence type="inferred from homology"/>
<dbReference type="OrthoDB" id="9782003at2"/>
<keyword evidence="5 11" id="KW-0812">Transmembrane</keyword>
<accession>A0A3G9JXW2</accession>
<feature type="transmembrane region" description="Helical" evidence="11">
    <location>
        <begin position="435"/>
        <end position="452"/>
    </location>
</feature>
<evidence type="ECO:0000313" key="14">
    <source>
        <dbReference type="Proteomes" id="UP000273154"/>
    </source>
</evidence>
<evidence type="ECO:0000256" key="4">
    <source>
        <dbReference type="ARBA" id="ARBA00022670"/>
    </source>
</evidence>
<keyword evidence="4" id="KW-0645">Protease</keyword>
<dbReference type="InterPro" id="IPR004387">
    <property type="entry name" value="Pept_M50_Zn"/>
</dbReference>
<dbReference type="GO" id="GO:0006508">
    <property type="term" value="P:proteolysis"/>
    <property type="evidence" value="ECO:0007669"/>
    <property type="project" value="UniProtKB-KW"/>
</dbReference>
<keyword evidence="9" id="KW-0482">Metalloprotease</keyword>
<dbReference type="Gene3D" id="2.30.42.10">
    <property type="match status" value="1"/>
</dbReference>
<dbReference type="AlphaFoldDB" id="A0A3G9JXW2"/>
<gene>
    <name evidence="13" type="ORF">Pcatena_08200</name>
</gene>
<keyword evidence="8 11" id="KW-1133">Transmembrane helix</keyword>
<dbReference type="GO" id="GO:0016020">
    <property type="term" value="C:membrane"/>
    <property type="evidence" value="ECO:0007669"/>
    <property type="project" value="UniProtKB-SubCell"/>
</dbReference>
<evidence type="ECO:0000256" key="5">
    <source>
        <dbReference type="ARBA" id="ARBA00022692"/>
    </source>
</evidence>
<evidence type="ECO:0000259" key="12">
    <source>
        <dbReference type="Pfam" id="PF02163"/>
    </source>
</evidence>
<keyword evidence="6" id="KW-0378">Hydrolase</keyword>
<dbReference type="KEGG" id="pcat:Pcatena_08200"/>
<evidence type="ECO:0000256" key="11">
    <source>
        <dbReference type="SAM" id="Phobius"/>
    </source>
</evidence>
<dbReference type="GO" id="GO:0004222">
    <property type="term" value="F:metalloendopeptidase activity"/>
    <property type="evidence" value="ECO:0007669"/>
    <property type="project" value="InterPro"/>
</dbReference>
<evidence type="ECO:0000313" key="13">
    <source>
        <dbReference type="EMBL" id="BBH50233.1"/>
    </source>
</evidence>
<evidence type="ECO:0000256" key="7">
    <source>
        <dbReference type="ARBA" id="ARBA00022833"/>
    </source>
</evidence>
<feature type="transmembrane region" description="Helical" evidence="11">
    <location>
        <begin position="388"/>
        <end position="407"/>
    </location>
</feature>
<dbReference type="Proteomes" id="UP000273154">
    <property type="component" value="Chromosome"/>
</dbReference>
<dbReference type="InterPro" id="IPR008915">
    <property type="entry name" value="Peptidase_M50"/>
</dbReference>
<keyword evidence="7" id="KW-0862">Zinc</keyword>
<feature type="domain" description="Peptidase M50" evidence="12">
    <location>
        <begin position="15"/>
        <end position="447"/>
    </location>
</feature>
<comment type="subcellular location">
    <subcellularLocation>
        <location evidence="2">Membrane</location>
        <topology evidence="2">Multi-pass membrane protein</topology>
    </subcellularLocation>
</comment>
<dbReference type="SUPFAM" id="SSF50156">
    <property type="entry name" value="PDZ domain-like"/>
    <property type="match status" value="1"/>
</dbReference>